<dbReference type="InterPro" id="IPR011059">
    <property type="entry name" value="Metal-dep_hydrolase_composite"/>
</dbReference>
<dbReference type="STRING" id="1423815.FC27_GL001384"/>
<feature type="binding site" evidence="7">
    <location>
        <position position="92"/>
    </location>
    <ligand>
        <name>substrate</name>
    </ligand>
</feature>
<dbReference type="GO" id="GO:0044205">
    <property type="term" value="P:'de novo' UMP biosynthetic process"/>
    <property type="evidence" value="ECO:0007669"/>
    <property type="project" value="UniProtKB-UniRule"/>
</dbReference>
<feature type="binding site" evidence="7">
    <location>
        <begin position="321"/>
        <end position="322"/>
    </location>
    <ligand>
        <name>substrate</name>
    </ligand>
</feature>
<organism evidence="9 10">
    <name type="scientific">Companilactobacillus versmoldensis DSM 14857 = KCTC 3814</name>
    <dbReference type="NCBI Taxonomy" id="1423815"/>
    <lineage>
        <taxon>Bacteria</taxon>
        <taxon>Bacillati</taxon>
        <taxon>Bacillota</taxon>
        <taxon>Bacilli</taxon>
        <taxon>Lactobacillales</taxon>
        <taxon>Lactobacillaceae</taxon>
        <taxon>Companilactobacillus</taxon>
    </lineage>
</organism>
<dbReference type="InterPro" id="IPR002195">
    <property type="entry name" value="Dihydroorotase_CS"/>
</dbReference>
<feature type="binding site" evidence="7">
    <location>
        <position position="307"/>
    </location>
    <ligand>
        <name>substrate</name>
    </ligand>
</feature>
<evidence type="ECO:0000256" key="2">
    <source>
        <dbReference type="ARBA" id="ARBA00010286"/>
    </source>
</evidence>
<dbReference type="OrthoDB" id="9765462at2"/>
<dbReference type="EC" id="3.5.2.3" evidence="7"/>
<dbReference type="Gene3D" id="3.20.20.140">
    <property type="entry name" value="Metal-dependent hydrolases"/>
    <property type="match status" value="1"/>
</dbReference>
<dbReference type="GO" id="GO:0004038">
    <property type="term" value="F:allantoinase activity"/>
    <property type="evidence" value="ECO:0007669"/>
    <property type="project" value="TreeGrafter"/>
</dbReference>
<feature type="active site" evidence="7">
    <location>
        <position position="303"/>
    </location>
</feature>
<dbReference type="eggNOG" id="COG0044">
    <property type="taxonomic scope" value="Bacteria"/>
</dbReference>
<dbReference type="PANTHER" id="PTHR43668">
    <property type="entry name" value="ALLANTOINASE"/>
    <property type="match status" value="1"/>
</dbReference>
<gene>
    <name evidence="7" type="primary">pyrC</name>
    <name evidence="9" type="ORF">FC27_GL001384</name>
</gene>
<dbReference type="Pfam" id="PF12890">
    <property type="entry name" value="DHOase"/>
    <property type="match status" value="1"/>
</dbReference>
<comment type="similarity">
    <text evidence="2 7">Belongs to the metallo-dependent hydrolases superfamily. DHOase family. Class I DHOase subfamily.</text>
</comment>
<feature type="binding site" evidence="7">
    <location>
        <position position="230"/>
    </location>
    <ligand>
        <name>Zn(2+)</name>
        <dbReference type="ChEBI" id="CHEBI:29105"/>
        <label>2</label>
    </ligand>
</feature>
<dbReference type="PROSITE" id="PS00482">
    <property type="entry name" value="DIHYDROOROTASE_1"/>
    <property type="match status" value="1"/>
</dbReference>
<feature type="domain" description="Dihydroorotase catalytic" evidence="8">
    <location>
        <begin position="49"/>
        <end position="236"/>
    </location>
</feature>
<feature type="binding site" evidence="7">
    <location>
        <position position="303"/>
    </location>
    <ligand>
        <name>Zn(2+)</name>
        <dbReference type="ChEBI" id="CHEBI:29105"/>
        <label>1</label>
    </ligand>
</feature>
<dbReference type="InterPro" id="IPR050138">
    <property type="entry name" value="DHOase/Allantoinase_Hydrolase"/>
</dbReference>
<dbReference type="InterPro" id="IPR032466">
    <property type="entry name" value="Metal_Hydrolase"/>
</dbReference>
<evidence type="ECO:0000256" key="6">
    <source>
        <dbReference type="ARBA" id="ARBA00022975"/>
    </source>
</evidence>
<keyword evidence="10" id="KW-1185">Reference proteome</keyword>
<keyword evidence="5 7" id="KW-0862">Zinc</keyword>
<evidence type="ECO:0000256" key="3">
    <source>
        <dbReference type="ARBA" id="ARBA00022723"/>
    </source>
</evidence>
<dbReference type="InterPro" id="IPR024403">
    <property type="entry name" value="DHOase_cat"/>
</dbReference>
<evidence type="ECO:0000259" key="8">
    <source>
        <dbReference type="Pfam" id="PF12890"/>
    </source>
</evidence>
<dbReference type="GO" id="GO:0006145">
    <property type="term" value="P:purine nucleobase catabolic process"/>
    <property type="evidence" value="ECO:0007669"/>
    <property type="project" value="TreeGrafter"/>
</dbReference>
<dbReference type="Gene3D" id="2.30.40.10">
    <property type="entry name" value="Urease, subunit C, domain 1"/>
    <property type="match status" value="2"/>
</dbReference>
<dbReference type="SUPFAM" id="SSF51556">
    <property type="entry name" value="Metallo-dependent hydrolases"/>
    <property type="match status" value="1"/>
</dbReference>
<accession>A0A0R1SP22</accession>
<dbReference type="Proteomes" id="UP000051647">
    <property type="component" value="Unassembled WGS sequence"/>
</dbReference>
<evidence type="ECO:0000256" key="4">
    <source>
        <dbReference type="ARBA" id="ARBA00022801"/>
    </source>
</evidence>
<feature type="binding site" evidence="7">
    <location>
        <position position="150"/>
    </location>
    <ligand>
        <name>Zn(2+)</name>
        <dbReference type="ChEBI" id="CHEBI:29105"/>
        <label>1</label>
    </ligand>
</feature>
<sequence length="421" mass="45786">MELLIKNAKLFYDNNILNRDLLIKDGKFAQVQEKIEAPQATVIDAKNNLVTPGLVDVHVHFREPGQTHKETISTGSRASAHGGFTTVMAMPNVTPVPDTIEKFQAQLTLNQKESLIHTLQYAPVTKDEVSSQLVDIDKLHQAGAFAFSNDGHGIGNAKSMFDAMEEIASFKGVLAAHVEDQDLFDHGVINQGPTAKKLGLPAINEAAETSQLARDLILAKQTGVHYHVCHISTAESVNLVRIAKDAGINVTCEVTPHHSLLSDQDIVGDDANFKMNPPLRSEKDRTALIEGIQDGTIDMIATDHAPHAVDEKNQGFLKSAFGITGIETSFALMYTHLVEQGVMTLGGLLQLMSAKPADLFGLKNAGQILFDRPADFTIIDLDNAYTIDKADFLSKGVNSPFIGEKVRGRVLKTFVAGKQVY</sequence>
<evidence type="ECO:0000256" key="1">
    <source>
        <dbReference type="ARBA" id="ARBA00002368"/>
    </source>
</evidence>
<feature type="binding site" evidence="7">
    <location>
        <position position="177"/>
    </location>
    <ligand>
        <name>Zn(2+)</name>
        <dbReference type="ChEBI" id="CHEBI:29105"/>
        <label>2</label>
    </ligand>
</feature>
<feature type="binding site" evidence="7">
    <location>
        <begin position="60"/>
        <end position="62"/>
    </location>
    <ligand>
        <name>substrate</name>
    </ligand>
</feature>
<comment type="caution">
    <text evidence="9">The sequence shown here is derived from an EMBL/GenBank/DDBJ whole genome shotgun (WGS) entry which is preliminary data.</text>
</comment>
<dbReference type="NCBIfam" id="TIGR00857">
    <property type="entry name" value="pyrC_multi"/>
    <property type="match status" value="1"/>
</dbReference>
<dbReference type="CDD" id="cd01317">
    <property type="entry name" value="DHOase_IIa"/>
    <property type="match status" value="1"/>
</dbReference>
<evidence type="ECO:0000313" key="10">
    <source>
        <dbReference type="Proteomes" id="UP000051647"/>
    </source>
</evidence>
<feature type="binding site" evidence="7">
    <location>
        <position position="276"/>
    </location>
    <ligand>
        <name>substrate</name>
    </ligand>
</feature>
<feature type="binding site" evidence="7">
    <location>
        <position position="58"/>
    </location>
    <ligand>
        <name>Zn(2+)</name>
        <dbReference type="ChEBI" id="CHEBI:29105"/>
        <label>1</label>
    </ligand>
</feature>
<dbReference type="UniPathway" id="UPA00070">
    <property type="reaction ID" value="UER00117"/>
</dbReference>
<comment type="catalytic activity">
    <reaction evidence="7">
        <text>(S)-dihydroorotate + H2O = N-carbamoyl-L-aspartate + H(+)</text>
        <dbReference type="Rhea" id="RHEA:24296"/>
        <dbReference type="ChEBI" id="CHEBI:15377"/>
        <dbReference type="ChEBI" id="CHEBI:15378"/>
        <dbReference type="ChEBI" id="CHEBI:30864"/>
        <dbReference type="ChEBI" id="CHEBI:32814"/>
        <dbReference type="EC" id="3.5.2.3"/>
    </reaction>
</comment>
<proteinExistence type="inferred from homology"/>
<dbReference type="SUPFAM" id="SSF51338">
    <property type="entry name" value="Composite domain of metallo-dependent hydrolases"/>
    <property type="match status" value="1"/>
</dbReference>
<dbReference type="PROSITE" id="PS00483">
    <property type="entry name" value="DIHYDROOROTASE_2"/>
    <property type="match status" value="1"/>
</dbReference>
<dbReference type="RefSeq" id="WP_010623795.1">
    <property type="nucleotide sequence ID" value="NZ_AZFA01000003.1"/>
</dbReference>
<evidence type="ECO:0000256" key="7">
    <source>
        <dbReference type="HAMAP-Rule" id="MF_00220"/>
    </source>
</evidence>
<protein>
    <recommendedName>
        <fullName evidence="7">Dihydroorotase</fullName>
        <shortName evidence="7">DHOase</shortName>
        <ecNumber evidence="7">3.5.2.3</ecNumber>
    </recommendedName>
</protein>
<dbReference type="GO" id="GO:0005737">
    <property type="term" value="C:cytoplasm"/>
    <property type="evidence" value="ECO:0007669"/>
    <property type="project" value="TreeGrafter"/>
</dbReference>
<keyword evidence="4 7" id="KW-0378">Hydrolase</keyword>
<dbReference type="GO" id="GO:0004151">
    <property type="term" value="F:dihydroorotase activity"/>
    <property type="evidence" value="ECO:0007669"/>
    <property type="project" value="UniProtKB-UniRule"/>
</dbReference>
<dbReference type="PANTHER" id="PTHR43668:SF2">
    <property type="entry name" value="ALLANTOINASE"/>
    <property type="match status" value="1"/>
</dbReference>
<dbReference type="GO" id="GO:0008270">
    <property type="term" value="F:zinc ion binding"/>
    <property type="evidence" value="ECO:0007669"/>
    <property type="project" value="UniProtKB-UniRule"/>
</dbReference>
<dbReference type="AlphaFoldDB" id="A0A0R1SP22"/>
<dbReference type="HAMAP" id="MF_00220_B">
    <property type="entry name" value="PyrC_classI_B"/>
    <property type="match status" value="1"/>
</dbReference>
<evidence type="ECO:0000256" key="5">
    <source>
        <dbReference type="ARBA" id="ARBA00022833"/>
    </source>
</evidence>
<keyword evidence="3 7" id="KW-0479">Metal-binding</keyword>
<comment type="function">
    <text evidence="1 7">Catalyzes the reversible cyclization of carbamoyl aspartate to dihydroorotate.</text>
</comment>
<comment type="cofactor">
    <cofactor evidence="7">
        <name>Zn(2+)</name>
        <dbReference type="ChEBI" id="CHEBI:29105"/>
    </cofactor>
    <text evidence="7">Binds 2 Zn(2+) ions per subunit.</text>
</comment>
<comment type="pathway">
    <text evidence="7">Pyrimidine metabolism; UMP biosynthesis via de novo pathway; (S)-dihydroorotate from bicarbonate: step 3/3.</text>
</comment>
<feature type="binding site" evidence="7">
    <location>
        <position position="60"/>
    </location>
    <ligand>
        <name>Zn(2+)</name>
        <dbReference type="ChEBI" id="CHEBI:29105"/>
        <label>1</label>
    </ligand>
</feature>
<keyword evidence="6 7" id="KW-0665">Pyrimidine biosynthesis</keyword>
<dbReference type="EMBL" id="AZFA01000003">
    <property type="protein sequence ID" value="KRL67848.1"/>
    <property type="molecule type" value="Genomic_DNA"/>
</dbReference>
<evidence type="ECO:0000313" key="9">
    <source>
        <dbReference type="EMBL" id="KRL67848.1"/>
    </source>
</evidence>
<feature type="binding site" evidence="7">
    <location>
        <position position="150"/>
    </location>
    <ligand>
        <name>Zn(2+)</name>
        <dbReference type="ChEBI" id="CHEBI:29105"/>
        <label>2</label>
    </ligand>
</feature>
<dbReference type="InterPro" id="IPR004722">
    <property type="entry name" value="DHOase"/>
</dbReference>
<name>A0A0R1SP22_9LACO</name>
<dbReference type="NCBIfam" id="NF006837">
    <property type="entry name" value="PRK09357.1-2"/>
    <property type="match status" value="1"/>
</dbReference>
<dbReference type="PATRIC" id="fig|1423815.3.peg.1418"/>
<reference evidence="9 10" key="1">
    <citation type="journal article" date="2015" name="Genome Announc.">
        <title>Expanding the biotechnology potential of lactobacilli through comparative genomics of 213 strains and associated genera.</title>
        <authorList>
            <person name="Sun Z."/>
            <person name="Harris H.M."/>
            <person name="McCann A."/>
            <person name="Guo C."/>
            <person name="Argimon S."/>
            <person name="Zhang W."/>
            <person name="Yang X."/>
            <person name="Jeffery I.B."/>
            <person name="Cooney J.C."/>
            <person name="Kagawa T.F."/>
            <person name="Liu W."/>
            <person name="Song Y."/>
            <person name="Salvetti E."/>
            <person name="Wrobel A."/>
            <person name="Rasinkangas P."/>
            <person name="Parkhill J."/>
            <person name="Rea M.C."/>
            <person name="O'Sullivan O."/>
            <person name="Ritari J."/>
            <person name="Douillard F.P."/>
            <person name="Paul Ross R."/>
            <person name="Yang R."/>
            <person name="Briner A.E."/>
            <person name="Felis G.E."/>
            <person name="de Vos W.M."/>
            <person name="Barrangou R."/>
            <person name="Klaenhammer T.R."/>
            <person name="Caufield P.W."/>
            <person name="Cui Y."/>
            <person name="Zhang H."/>
            <person name="O'Toole P.W."/>
        </authorList>
    </citation>
    <scope>NUCLEOTIDE SEQUENCE [LARGE SCALE GENOMIC DNA]</scope>
    <source>
        <strain evidence="9 10">DSM 14857</strain>
    </source>
</reference>